<name>A0A1D1Z8H7_9ARAE</name>
<accession>A0A1D1Z8H7</accession>
<dbReference type="SUPFAM" id="SSF103473">
    <property type="entry name" value="MFS general substrate transporter"/>
    <property type="match status" value="1"/>
</dbReference>
<keyword evidence="5 7" id="KW-0472">Membrane</keyword>
<dbReference type="Pfam" id="PF00854">
    <property type="entry name" value="PTR2"/>
    <property type="match status" value="1"/>
</dbReference>
<evidence type="ECO:0000256" key="4">
    <source>
        <dbReference type="ARBA" id="ARBA00022989"/>
    </source>
</evidence>
<evidence type="ECO:0000256" key="7">
    <source>
        <dbReference type="SAM" id="Phobius"/>
    </source>
</evidence>
<comment type="subcellular location">
    <subcellularLocation>
        <location evidence="1">Membrane</location>
        <topology evidence="1">Multi-pass membrane protein</topology>
    </subcellularLocation>
</comment>
<evidence type="ECO:0000256" key="5">
    <source>
        <dbReference type="ARBA" id="ARBA00023136"/>
    </source>
</evidence>
<evidence type="ECO:0000256" key="2">
    <source>
        <dbReference type="ARBA" id="ARBA00005982"/>
    </source>
</evidence>
<dbReference type="AlphaFoldDB" id="A0A1D1Z8H7"/>
<dbReference type="GO" id="GO:0016020">
    <property type="term" value="C:membrane"/>
    <property type="evidence" value="ECO:0007669"/>
    <property type="project" value="UniProtKB-SubCell"/>
</dbReference>
<dbReference type="Gene3D" id="1.20.1250.20">
    <property type="entry name" value="MFS general substrate transporter like domains"/>
    <property type="match status" value="1"/>
</dbReference>
<feature type="transmembrane region" description="Helical" evidence="7">
    <location>
        <begin position="338"/>
        <end position="361"/>
    </location>
</feature>
<feature type="compositionally biased region" description="Basic and acidic residues" evidence="6">
    <location>
        <begin position="1"/>
        <end position="11"/>
    </location>
</feature>
<evidence type="ECO:0000256" key="3">
    <source>
        <dbReference type="ARBA" id="ARBA00022692"/>
    </source>
</evidence>
<proteinExistence type="inferred from homology"/>
<feature type="transmembrane region" description="Helical" evidence="7">
    <location>
        <begin position="534"/>
        <end position="552"/>
    </location>
</feature>
<evidence type="ECO:0000256" key="6">
    <source>
        <dbReference type="SAM" id="MobiDB-lite"/>
    </source>
</evidence>
<dbReference type="InterPro" id="IPR036259">
    <property type="entry name" value="MFS_trans_sf"/>
</dbReference>
<feature type="transmembrane region" description="Helical" evidence="7">
    <location>
        <begin position="181"/>
        <end position="203"/>
    </location>
</feature>
<keyword evidence="3 7" id="KW-0812">Transmembrane</keyword>
<feature type="transmembrane region" description="Helical" evidence="7">
    <location>
        <begin position="373"/>
        <end position="393"/>
    </location>
</feature>
<dbReference type="GO" id="GO:0022857">
    <property type="term" value="F:transmembrane transporter activity"/>
    <property type="evidence" value="ECO:0007669"/>
    <property type="project" value="InterPro"/>
</dbReference>
<keyword evidence="4 7" id="KW-1133">Transmembrane helix</keyword>
<comment type="similarity">
    <text evidence="2">Belongs to the major facilitator superfamily. Proton-dependent oligopeptide transporter (POT/PTR) (TC 2.A.17) family.</text>
</comment>
<feature type="compositionally biased region" description="Basic and acidic residues" evidence="6">
    <location>
        <begin position="598"/>
        <end position="607"/>
    </location>
</feature>
<organism evidence="8">
    <name type="scientific">Anthurium amnicola</name>
    <dbReference type="NCBI Taxonomy" id="1678845"/>
    <lineage>
        <taxon>Eukaryota</taxon>
        <taxon>Viridiplantae</taxon>
        <taxon>Streptophyta</taxon>
        <taxon>Embryophyta</taxon>
        <taxon>Tracheophyta</taxon>
        <taxon>Spermatophyta</taxon>
        <taxon>Magnoliopsida</taxon>
        <taxon>Liliopsida</taxon>
        <taxon>Araceae</taxon>
        <taxon>Pothoideae</taxon>
        <taxon>Potheae</taxon>
        <taxon>Anthurium</taxon>
    </lineage>
</organism>
<protein>
    <submittedName>
        <fullName evidence="8">Nitrate excretion transporter 1</fullName>
    </submittedName>
</protein>
<feature type="compositionally biased region" description="Polar residues" evidence="6">
    <location>
        <begin position="611"/>
        <end position="620"/>
    </location>
</feature>
<feature type="transmembrane region" description="Helical" evidence="7">
    <location>
        <begin position="494"/>
        <end position="514"/>
    </location>
</feature>
<feature type="transmembrane region" description="Helical" evidence="7">
    <location>
        <begin position="209"/>
        <end position="229"/>
    </location>
</feature>
<dbReference type="EMBL" id="GDJX01004738">
    <property type="protein sequence ID" value="JAT63198.1"/>
    <property type="molecule type" value="Transcribed_RNA"/>
</dbReference>
<feature type="region of interest" description="Disordered" evidence="6">
    <location>
        <begin position="1"/>
        <end position="24"/>
    </location>
</feature>
<dbReference type="PANTHER" id="PTHR11654">
    <property type="entry name" value="OLIGOPEPTIDE TRANSPORTER-RELATED"/>
    <property type="match status" value="1"/>
</dbReference>
<evidence type="ECO:0000256" key="1">
    <source>
        <dbReference type="ARBA" id="ARBA00004141"/>
    </source>
</evidence>
<dbReference type="InterPro" id="IPR000109">
    <property type="entry name" value="POT_fam"/>
</dbReference>
<feature type="transmembrane region" description="Helical" evidence="7">
    <location>
        <begin position="454"/>
        <end position="473"/>
    </location>
</feature>
<feature type="transmembrane region" description="Helical" evidence="7">
    <location>
        <begin position="91"/>
        <end position="115"/>
    </location>
</feature>
<gene>
    <name evidence="8" type="primary">NAXT1_3</name>
    <name evidence="8" type="ORF">g.78653</name>
</gene>
<feature type="region of interest" description="Disordered" evidence="6">
    <location>
        <begin position="598"/>
        <end position="620"/>
    </location>
</feature>
<reference evidence="8" key="1">
    <citation type="submission" date="2015-07" db="EMBL/GenBank/DDBJ databases">
        <title>Transcriptome Assembly of Anthurium amnicola.</title>
        <authorList>
            <person name="Suzuki J."/>
        </authorList>
    </citation>
    <scope>NUCLEOTIDE SEQUENCE</scope>
</reference>
<evidence type="ECO:0000313" key="8">
    <source>
        <dbReference type="EMBL" id="JAT63198.1"/>
    </source>
</evidence>
<sequence>MAAKVSERSQPDLEDAQTTRSSSKQGGWITFPFITGSLMGLSLAVSGVTSNLIVYLIEQFNVQSIDAAQISNIVNGCTSVAPVLGAVISDSFFGCFTVVAVSTFVSFLSMIMFTLTAALRSLRPTPCAVPGSNTCQAPTTGQLAVLYGAVALMCVATGGTRFNTATMGADQFDAAADQDTFFNWFFVAWYAASIVGATAVVYVQDGVSWGWGFGVCAAASAASIVVLLMGTRHYRRPKPAGSPFTGLARVVIAAARKWRVVAAPPEDPGCYYYGPGEPAGMPPRPPSRSFRCLNRAAVKTDGDIATITGDGGATVRPWRLCTVEEVEDLKAVVRILPLWSTSIFLSISIGIQASLTVLQALSVDRSLSPRFSLPAGSIIVSSLAATALCLPLLDRCLFPACRRLTGRPLTPLQRVGLGHAINAAAMAASALVEARRIRAVRAHRVPPGSVVPMSVLWLLPPLVVAGVGEALHFPGQVALYYREFPPGLRSSGTGMIALIMALGFYLSTAVVGVVRKVTDWLPDDVNASKLDRVYWMLAAGGVLNLAVFVAFARAYRYGRVAEEEGEEEDGDEEGKPGVVAAAATGWPLRVLSQAAVAGREEIRDPTRGQEAPNNSNKTNF</sequence>
<dbReference type="CDD" id="cd17416">
    <property type="entry name" value="MFS_NPF1_2"/>
    <property type="match status" value="1"/>
</dbReference>
<feature type="transmembrane region" description="Helical" evidence="7">
    <location>
        <begin position="28"/>
        <end position="57"/>
    </location>
</feature>